<evidence type="ECO:0000256" key="6">
    <source>
        <dbReference type="ARBA" id="ARBA00022723"/>
    </source>
</evidence>
<protein>
    <recommendedName>
        <fullName evidence="3">peroxidase</fullName>
        <ecNumber evidence="3">1.11.1.7</ecNumber>
    </recommendedName>
</protein>
<keyword evidence="8" id="KW-0408">Iron</keyword>
<dbReference type="PANTHER" id="PTHR31517">
    <property type="match status" value="1"/>
</dbReference>
<evidence type="ECO:0000256" key="10">
    <source>
        <dbReference type="PIRSR" id="PIRSR600823-3"/>
    </source>
</evidence>
<evidence type="ECO:0000256" key="5">
    <source>
        <dbReference type="ARBA" id="ARBA00022617"/>
    </source>
</evidence>
<dbReference type="GO" id="GO:0006979">
    <property type="term" value="P:response to oxidative stress"/>
    <property type="evidence" value="ECO:0007669"/>
    <property type="project" value="InterPro"/>
</dbReference>
<dbReference type="EMBL" id="PNBA02000020">
    <property type="protein sequence ID" value="KAG6388604.1"/>
    <property type="molecule type" value="Genomic_DNA"/>
</dbReference>
<dbReference type="PRINTS" id="PR00461">
    <property type="entry name" value="PLPEROXIDASE"/>
</dbReference>
<dbReference type="PANTHER" id="PTHR31517:SF48">
    <property type="entry name" value="PEROXIDASE 16-RELATED"/>
    <property type="match status" value="1"/>
</dbReference>
<keyword evidence="4" id="KW-0575">Peroxidase</keyword>
<name>A0A8X8Z2A3_SALSN</name>
<evidence type="ECO:0000313" key="13">
    <source>
        <dbReference type="EMBL" id="KAG6388604.1"/>
    </source>
</evidence>
<dbReference type="Gene3D" id="1.10.420.10">
    <property type="entry name" value="Peroxidase, domain 2"/>
    <property type="match status" value="2"/>
</dbReference>
<keyword evidence="6 10" id="KW-0479">Metal-binding</keyword>
<evidence type="ECO:0000256" key="1">
    <source>
        <dbReference type="ARBA" id="ARBA00000189"/>
    </source>
</evidence>
<feature type="binding site" evidence="10">
    <location>
        <position position="147"/>
    </location>
    <ligand>
        <name>Ca(2+)</name>
        <dbReference type="ChEBI" id="CHEBI:29108"/>
        <label>2</label>
    </ligand>
</feature>
<comment type="catalytic activity">
    <reaction evidence="1">
        <text>2 a phenolic donor + H2O2 = 2 a phenolic radical donor + 2 H2O</text>
        <dbReference type="Rhea" id="RHEA:56136"/>
        <dbReference type="ChEBI" id="CHEBI:15377"/>
        <dbReference type="ChEBI" id="CHEBI:16240"/>
        <dbReference type="ChEBI" id="CHEBI:139520"/>
        <dbReference type="ChEBI" id="CHEBI:139521"/>
        <dbReference type="EC" id="1.11.1.7"/>
    </reaction>
</comment>
<reference evidence="13" key="2">
    <citation type="submission" date="2020-08" db="EMBL/GenBank/DDBJ databases">
        <title>Plant Genome Project.</title>
        <authorList>
            <person name="Zhang R.-G."/>
        </authorList>
    </citation>
    <scope>NUCLEOTIDE SEQUENCE</scope>
    <source>
        <strain evidence="13">Huo1</strain>
        <tissue evidence="13">Leaf</tissue>
    </source>
</reference>
<sequence>MTALLRTELTRRHEGVRGFEQIEKAKQEIETQCPGVVSCAVIVAMAARDAVALAGWPKYAVESGRRDGRVSSLELASDMPDVNDSIETLKSKFNLSYSARLYEFNETNDSDPQFNPKFLPELRRMCPKNGDINVRIPMDQVTKDKFDDQIMRNIKKGFAVIASDARLYDDHLTKQVVDFYAAGSQFALDFARAMVRMGRIGVK</sequence>
<keyword evidence="7" id="KW-0560">Oxidoreductase</keyword>
<evidence type="ECO:0000256" key="4">
    <source>
        <dbReference type="ARBA" id="ARBA00022559"/>
    </source>
</evidence>
<dbReference type="PRINTS" id="PR00458">
    <property type="entry name" value="PEROXIDASE"/>
</dbReference>
<dbReference type="EC" id="1.11.1.7" evidence="3"/>
<evidence type="ECO:0000259" key="12">
    <source>
        <dbReference type="PROSITE" id="PS50873"/>
    </source>
</evidence>
<dbReference type="SUPFAM" id="SSF48113">
    <property type="entry name" value="Heme-dependent peroxidases"/>
    <property type="match status" value="1"/>
</dbReference>
<dbReference type="GO" id="GO:0046872">
    <property type="term" value="F:metal ion binding"/>
    <property type="evidence" value="ECO:0007669"/>
    <property type="project" value="UniProtKB-KW"/>
</dbReference>
<comment type="similarity">
    <text evidence="11">Belongs to the peroxidase family.</text>
</comment>
<keyword evidence="10" id="KW-0106">Calcium</keyword>
<feature type="domain" description="Plant heme peroxidase family profile" evidence="12">
    <location>
        <begin position="15"/>
        <end position="203"/>
    </location>
</feature>
<dbReference type="Proteomes" id="UP000298416">
    <property type="component" value="Unassembled WGS sequence"/>
</dbReference>
<evidence type="ECO:0000256" key="3">
    <source>
        <dbReference type="ARBA" id="ARBA00012313"/>
    </source>
</evidence>
<dbReference type="GO" id="GO:0140825">
    <property type="term" value="F:lactoperoxidase activity"/>
    <property type="evidence" value="ECO:0007669"/>
    <property type="project" value="UniProtKB-EC"/>
</dbReference>
<evidence type="ECO:0000256" key="2">
    <source>
        <dbReference type="ARBA" id="ARBA00001970"/>
    </source>
</evidence>
<reference evidence="13" key="1">
    <citation type="submission" date="2018-01" db="EMBL/GenBank/DDBJ databases">
        <authorList>
            <person name="Mao J.F."/>
        </authorList>
    </citation>
    <scope>NUCLEOTIDE SEQUENCE</scope>
    <source>
        <strain evidence="13">Huo1</strain>
        <tissue evidence="13">Leaf</tissue>
    </source>
</reference>
<dbReference type="GO" id="GO:0020037">
    <property type="term" value="F:heme binding"/>
    <property type="evidence" value="ECO:0007669"/>
    <property type="project" value="InterPro"/>
</dbReference>
<comment type="cofactor">
    <cofactor evidence="10">
        <name>Ca(2+)</name>
        <dbReference type="ChEBI" id="CHEBI:29108"/>
    </cofactor>
    <text evidence="10">Binds 2 calcium ions per subunit.</text>
</comment>
<evidence type="ECO:0000256" key="9">
    <source>
        <dbReference type="PIRSR" id="PIRSR600823-2"/>
    </source>
</evidence>
<dbReference type="AlphaFoldDB" id="A0A8X8Z2A3"/>
<keyword evidence="14" id="KW-1185">Reference proteome</keyword>
<dbReference type="InterPro" id="IPR010255">
    <property type="entry name" value="Haem_peroxidase_sf"/>
</dbReference>
<dbReference type="Gene3D" id="1.10.520.10">
    <property type="match status" value="1"/>
</dbReference>
<accession>A0A8X8Z2A3</accession>
<dbReference type="PROSITE" id="PS50873">
    <property type="entry name" value="PEROXIDASE_4"/>
    <property type="match status" value="1"/>
</dbReference>
<evidence type="ECO:0000256" key="8">
    <source>
        <dbReference type="ARBA" id="ARBA00023004"/>
    </source>
</evidence>
<feature type="binding site" evidence="9">
    <location>
        <position position="80"/>
    </location>
    <ligand>
        <name>substrate</name>
    </ligand>
</feature>
<evidence type="ECO:0000256" key="11">
    <source>
        <dbReference type="RuleBase" id="RU004241"/>
    </source>
</evidence>
<dbReference type="InterPro" id="IPR000823">
    <property type="entry name" value="Peroxidase_pln"/>
</dbReference>
<proteinExistence type="inferred from homology"/>
<dbReference type="Pfam" id="PF00141">
    <property type="entry name" value="peroxidase"/>
    <property type="match status" value="2"/>
</dbReference>
<keyword evidence="5" id="KW-0349">Heme</keyword>
<evidence type="ECO:0000313" key="14">
    <source>
        <dbReference type="Proteomes" id="UP000298416"/>
    </source>
</evidence>
<comment type="caution">
    <text evidence="13">The sequence shown here is derived from an EMBL/GenBank/DDBJ whole genome shotgun (WGS) entry which is preliminary data.</text>
</comment>
<organism evidence="13">
    <name type="scientific">Salvia splendens</name>
    <name type="common">Scarlet sage</name>
    <dbReference type="NCBI Taxonomy" id="180675"/>
    <lineage>
        <taxon>Eukaryota</taxon>
        <taxon>Viridiplantae</taxon>
        <taxon>Streptophyta</taxon>
        <taxon>Embryophyta</taxon>
        <taxon>Tracheophyta</taxon>
        <taxon>Spermatophyta</taxon>
        <taxon>Magnoliopsida</taxon>
        <taxon>eudicotyledons</taxon>
        <taxon>Gunneridae</taxon>
        <taxon>Pentapetalae</taxon>
        <taxon>asterids</taxon>
        <taxon>lamiids</taxon>
        <taxon>Lamiales</taxon>
        <taxon>Lamiaceae</taxon>
        <taxon>Nepetoideae</taxon>
        <taxon>Mentheae</taxon>
        <taxon>Salviinae</taxon>
        <taxon>Salvia</taxon>
        <taxon>Salvia subgen. Calosphace</taxon>
        <taxon>core Calosphace</taxon>
    </lineage>
</organism>
<gene>
    <name evidence="13" type="ORF">SASPL_150036</name>
</gene>
<feature type="binding site" evidence="10">
    <location>
        <position position="142"/>
    </location>
    <ligand>
        <name>Ca(2+)</name>
        <dbReference type="ChEBI" id="CHEBI:29108"/>
        <label>2</label>
    </ligand>
</feature>
<feature type="binding site" evidence="10">
    <location>
        <position position="139"/>
    </location>
    <ligand>
        <name>Ca(2+)</name>
        <dbReference type="ChEBI" id="CHEBI:29108"/>
        <label>2</label>
    </ligand>
</feature>
<evidence type="ECO:0000256" key="7">
    <source>
        <dbReference type="ARBA" id="ARBA00023002"/>
    </source>
</evidence>
<comment type="cofactor">
    <cofactor evidence="2">
        <name>heme b</name>
        <dbReference type="ChEBI" id="CHEBI:60344"/>
    </cofactor>
</comment>
<dbReference type="InterPro" id="IPR002016">
    <property type="entry name" value="Haem_peroxidase"/>
</dbReference>